<dbReference type="PANTHER" id="PTHR46300">
    <property type="entry name" value="P450, PUTATIVE (EUROFUNG)-RELATED-RELATED"/>
    <property type="match status" value="1"/>
</dbReference>
<evidence type="ECO:0000313" key="12">
    <source>
        <dbReference type="Proteomes" id="UP000076154"/>
    </source>
</evidence>
<protein>
    <recommendedName>
        <fullName evidence="13">O-methylsterigmatocystin oxidoreductase</fullName>
    </recommendedName>
</protein>
<dbReference type="AlphaFoldDB" id="A0A369JC64"/>
<dbReference type="PRINTS" id="PR00385">
    <property type="entry name" value="P450"/>
</dbReference>
<dbReference type="GO" id="GO:0004497">
    <property type="term" value="F:monooxygenase activity"/>
    <property type="evidence" value="ECO:0007669"/>
    <property type="project" value="UniProtKB-KW"/>
</dbReference>
<dbReference type="InterPro" id="IPR036396">
    <property type="entry name" value="Cyt_P450_sf"/>
</dbReference>
<keyword evidence="6 10" id="KW-0560">Oxidoreductase</keyword>
<keyword evidence="4 9" id="KW-0349">Heme</keyword>
<dbReference type="SUPFAM" id="SSF48264">
    <property type="entry name" value="Cytochrome P450"/>
    <property type="match status" value="1"/>
</dbReference>
<dbReference type="PRINTS" id="PR00463">
    <property type="entry name" value="EP450I"/>
</dbReference>
<evidence type="ECO:0000313" key="11">
    <source>
        <dbReference type="EMBL" id="RDB19701.1"/>
    </source>
</evidence>
<dbReference type="Pfam" id="PF00067">
    <property type="entry name" value="p450"/>
    <property type="match status" value="1"/>
</dbReference>
<evidence type="ECO:0000256" key="9">
    <source>
        <dbReference type="PIRSR" id="PIRSR602401-1"/>
    </source>
</evidence>
<dbReference type="InParanoid" id="A0A369JC64"/>
<evidence type="ECO:0000256" key="8">
    <source>
        <dbReference type="ARBA" id="ARBA00023033"/>
    </source>
</evidence>
<evidence type="ECO:0000256" key="10">
    <source>
        <dbReference type="RuleBase" id="RU000461"/>
    </source>
</evidence>
<evidence type="ECO:0000256" key="5">
    <source>
        <dbReference type="ARBA" id="ARBA00022723"/>
    </source>
</evidence>
<name>A0A369JC64_HYPMA</name>
<dbReference type="CDD" id="cd11065">
    <property type="entry name" value="CYP64-like"/>
    <property type="match status" value="1"/>
</dbReference>
<dbReference type="STRING" id="39966.A0A369JC64"/>
<dbReference type="GO" id="GO:0005506">
    <property type="term" value="F:iron ion binding"/>
    <property type="evidence" value="ECO:0007669"/>
    <property type="project" value="InterPro"/>
</dbReference>
<dbReference type="InterPro" id="IPR050364">
    <property type="entry name" value="Cytochrome_P450_fung"/>
</dbReference>
<evidence type="ECO:0000256" key="6">
    <source>
        <dbReference type="ARBA" id="ARBA00023002"/>
    </source>
</evidence>
<evidence type="ECO:0000256" key="7">
    <source>
        <dbReference type="ARBA" id="ARBA00023004"/>
    </source>
</evidence>
<dbReference type="Gene3D" id="1.10.630.10">
    <property type="entry name" value="Cytochrome P450"/>
    <property type="match status" value="1"/>
</dbReference>
<dbReference type="EMBL" id="LUEZ02000076">
    <property type="protein sequence ID" value="RDB19701.1"/>
    <property type="molecule type" value="Genomic_DNA"/>
</dbReference>
<evidence type="ECO:0000256" key="4">
    <source>
        <dbReference type="ARBA" id="ARBA00022617"/>
    </source>
</evidence>
<dbReference type="GO" id="GO:0020037">
    <property type="term" value="F:heme binding"/>
    <property type="evidence" value="ECO:0007669"/>
    <property type="project" value="InterPro"/>
</dbReference>
<dbReference type="OrthoDB" id="2789670at2759"/>
<comment type="pathway">
    <text evidence="2">Secondary metabolite biosynthesis.</text>
</comment>
<keyword evidence="5 9" id="KW-0479">Metal-binding</keyword>
<dbReference type="InterPro" id="IPR017972">
    <property type="entry name" value="Cyt_P450_CS"/>
</dbReference>
<dbReference type="GO" id="GO:0016705">
    <property type="term" value="F:oxidoreductase activity, acting on paired donors, with incorporation or reduction of molecular oxygen"/>
    <property type="evidence" value="ECO:0007669"/>
    <property type="project" value="InterPro"/>
</dbReference>
<dbReference type="Proteomes" id="UP000076154">
    <property type="component" value="Unassembled WGS sequence"/>
</dbReference>
<feature type="binding site" description="axial binding residue" evidence="9">
    <location>
        <position position="409"/>
    </location>
    <ligand>
        <name>heme</name>
        <dbReference type="ChEBI" id="CHEBI:30413"/>
    </ligand>
    <ligandPart>
        <name>Fe</name>
        <dbReference type="ChEBI" id="CHEBI:18248"/>
    </ligandPart>
</feature>
<keyword evidence="12" id="KW-1185">Reference proteome</keyword>
<evidence type="ECO:0000256" key="2">
    <source>
        <dbReference type="ARBA" id="ARBA00005179"/>
    </source>
</evidence>
<comment type="cofactor">
    <cofactor evidence="1 9">
        <name>heme</name>
        <dbReference type="ChEBI" id="CHEBI:30413"/>
    </cofactor>
</comment>
<dbReference type="PROSITE" id="PS00086">
    <property type="entry name" value="CYTOCHROME_P450"/>
    <property type="match status" value="1"/>
</dbReference>
<evidence type="ECO:0000256" key="1">
    <source>
        <dbReference type="ARBA" id="ARBA00001971"/>
    </source>
</evidence>
<gene>
    <name evidence="11" type="ORF">Hypma_013169</name>
</gene>
<dbReference type="InterPro" id="IPR001128">
    <property type="entry name" value="Cyt_P450"/>
</dbReference>
<reference evidence="11" key="1">
    <citation type="submission" date="2018-04" db="EMBL/GenBank/DDBJ databases">
        <title>Whole genome sequencing of Hypsizygus marmoreus.</title>
        <authorList>
            <person name="Choi I.-G."/>
            <person name="Min B."/>
            <person name="Kim J.-G."/>
            <person name="Kim S."/>
            <person name="Oh Y.-L."/>
            <person name="Kong W.-S."/>
            <person name="Park H."/>
            <person name="Jeong J."/>
            <person name="Song E.-S."/>
        </authorList>
    </citation>
    <scope>NUCLEOTIDE SEQUENCE [LARGE SCALE GENOMIC DNA]</scope>
    <source>
        <strain evidence="11">51987-8</strain>
    </source>
</reference>
<proteinExistence type="inferred from homology"/>
<keyword evidence="7 9" id="KW-0408">Iron</keyword>
<sequence>MASVTHSLPGLLIGNILSINLRGAWKDLTEYKSKYGDIVFFHGLGNKILALNSLSAINDLLEKRGSQYSHRPVFTVVGELMALGQSMPLLPYGQEWRQHRKLAHVALNPTATRKYHSVQEDLAALLNKALLDDPKNFFAHVRLTAGRIVLSVTYGLSVQDADDNYITHAEETMEMIGKATVPGAFLCDLIPFLKYAPSWVPFQREASRGREMIERLVSMPLEHVKRCMAEGIARPSLAHDLLLENTIDDPATFQHQVKWTTGAMYGAGGETACRSLFFPNILTFMMMMALNPDRQKLAQAEINKIIGTERLPGISDRPNLPYIEATIKEVMRWHPVLPLSIARMSTKDDIYNGYFIPKGTIVIPNVWAVAYDPNEKYDPNAFIPERFLDPNESIPDPTTYAFGFGRRVCPGKALAENSVFVIIAGMLAAFDILPPDDGELKPPALALTKGVCSYPERFSCRIIPRSQAAAELVLQRAAHCSV</sequence>
<comment type="caution">
    <text evidence="11">The sequence shown here is derived from an EMBL/GenBank/DDBJ whole genome shotgun (WGS) entry which is preliminary data.</text>
</comment>
<accession>A0A369JC64</accession>
<dbReference type="InterPro" id="IPR002401">
    <property type="entry name" value="Cyt_P450_E_grp-I"/>
</dbReference>
<evidence type="ECO:0000256" key="3">
    <source>
        <dbReference type="ARBA" id="ARBA00010617"/>
    </source>
</evidence>
<comment type="similarity">
    <text evidence="3 10">Belongs to the cytochrome P450 family.</text>
</comment>
<evidence type="ECO:0008006" key="13">
    <source>
        <dbReference type="Google" id="ProtNLM"/>
    </source>
</evidence>
<dbReference type="PANTHER" id="PTHR46300:SF7">
    <property type="entry name" value="P450, PUTATIVE (EUROFUNG)-RELATED"/>
    <property type="match status" value="1"/>
</dbReference>
<keyword evidence="8 10" id="KW-0503">Monooxygenase</keyword>
<organism evidence="11 12">
    <name type="scientific">Hypsizygus marmoreus</name>
    <name type="common">White beech mushroom</name>
    <name type="synonym">Agaricus marmoreus</name>
    <dbReference type="NCBI Taxonomy" id="39966"/>
    <lineage>
        <taxon>Eukaryota</taxon>
        <taxon>Fungi</taxon>
        <taxon>Dikarya</taxon>
        <taxon>Basidiomycota</taxon>
        <taxon>Agaricomycotina</taxon>
        <taxon>Agaricomycetes</taxon>
        <taxon>Agaricomycetidae</taxon>
        <taxon>Agaricales</taxon>
        <taxon>Tricholomatineae</taxon>
        <taxon>Lyophyllaceae</taxon>
        <taxon>Hypsizygus</taxon>
    </lineage>
</organism>